<dbReference type="Proteomes" id="UP000800039">
    <property type="component" value="Unassembled WGS sequence"/>
</dbReference>
<evidence type="ECO:0000313" key="2">
    <source>
        <dbReference type="EMBL" id="KAF1849016.1"/>
    </source>
</evidence>
<reference evidence="2" key="1">
    <citation type="submission" date="2020-01" db="EMBL/GenBank/DDBJ databases">
        <authorList>
            <consortium name="DOE Joint Genome Institute"/>
            <person name="Haridas S."/>
            <person name="Albert R."/>
            <person name="Binder M."/>
            <person name="Bloem J."/>
            <person name="Labutti K."/>
            <person name="Salamov A."/>
            <person name="Andreopoulos B."/>
            <person name="Baker S.E."/>
            <person name="Barry K."/>
            <person name="Bills G."/>
            <person name="Bluhm B.H."/>
            <person name="Cannon C."/>
            <person name="Castanera R."/>
            <person name="Culley D.E."/>
            <person name="Daum C."/>
            <person name="Ezra D."/>
            <person name="Gonzalez J.B."/>
            <person name="Henrissat B."/>
            <person name="Kuo A."/>
            <person name="Liang C."/>
            <person name="Lipzen A."/>
            <person name="Lutzoni F."/>
            <person name="Magnuson J."/>
            <person name="Mondo S."/>
            <person name="Nolan M."/>
            <person name="Ohm R."/>
            <person name="Pangilinan J."/>
            <person name="Park H.-J."/>
            <person name="Ramirez L."/>
            <person name="Alfaro M."/>
            <person name="Sun H."/>
            <person name="Tritt A."/>
            <person name="Yoshinaga Y."/>
            <person name="Zwiers L.-H."/>
            <person name="Turgeon B.G."/>
            <person name="Goodwin S.B."/>
            <person name="Spatafora J.W."/>
            <person name="Crous P.W."/>
            <person name="Grigoriev I.V."/>
        </authorList>
    </citation>
    <scope>NUCLEOTIDE SEQUENCE</scope>
    <source>
        <strain evidence="2">CBS 394.84</strain>
    </source>
</reference>
<protein>
    <submittedName>
        <fullName evidence="2">Uncharacterized protein</fullName>
    </submittedName>
</protein>
<feature type="compositionally biased region" description="Basic and acidic residues" evidence="1">
    <location>
        <begin position="121"/>
        <end position="135"/>
    </location>
</feature>
<dbReference type="AlphaFoldDB" id="A0A9P4GPG9"/>
<gene>
    <name evidence="2" type="ORF">K460DRAFT_404267</name>
</gene>
<evidence type="ECO:0000313" key="3">
    <source>
        <dbReference type="Proteomes" id="UP000800039"/>
    </source>
</evidence>
<feature type="region of interest" description="Disordered" evidence="1">
    <location>
        <begin position="121"/>
        <end position="150"/>
    </location>
</feature>
<evidence type="ECO:0000256" key="1">
    <source>
        <dbReference type="SAM" id="MobiDB-lite"/>
    </source>
</evidence>
<accession>A0A9P4GPG9</accession>
<dbReference type="EMBL" id="ML976615">
    <property type="protein sequence ID" value="KAF1849016.1"/>
    <property type="molecule type" value="Genomic_DNA"/>
</dbReference>
<proteinExistence type="predicted"/>
<keyword evidence="3" id="KW-1185">Reference proteome</keyword>
<feature type="region of interest" description="Disordered" evidence="1">
    <location>
        <begin position="1"/>
        <end position="24"/>
    </location>
</feature>
<dbReference type="RefSeq" id="XP_040791579.1">
    <property type="nucleotide sequence ID" value="XM_040936711.1"/>
</dbReference>
<sequence length="150" mass="16727">MQQTEKSVEENEDGVVKDSTDEGIKATRSIDTSTHIYTAAQWKYIQKMSDKMFRVCEDIEKDYPIGVETSAFINNKDKSTVGYASRIYALDGSGRECPIHQGNLADTIDLALEDLEASLDRRERSEIEAREKADASNKALSTGHESDSSQ</sequence>
<dbReference type="GeneID" id="63853961"/>
<name>A0A9P4GPG9_9PLEO</name>
<comment type="caution">
    <text evidence="2">The sequence shown here is derived from an EMBL/GenBank/DDBJ whole genome shotgun (WGS) entry which is preliminary data.</text>
</comment>
<organism evidence="2 3">
    <name type="scientific">Cucurbitaria berberidis CBS 394.84</name>
    <dbReference type="NCBI Taxonomy" id="1168544"/>
    <lineage>
        <taxon>Eukaryota</taxon>
        <taxon>Fungi</taxon>
        <taxon>Dikarya</taxon>
        <taxon>Ascomycota</taxon>
        <taxon>Pezizomycotina</taxon>
        <taxon>Dothideomycetes</taxon>
        <taxon>Pleosporomycetidae</taxon>
        <taxon>Pleosporales</taxon>
        <taxon>Pleosporineae</taxon>
        <taxon>Cucurbitariaceae</taxon>
        <taxon>Cucurbitaria</taxon>
    </lineage>
</organism>